<keyword evidence="2" id="KW-1185">Reference proteome</keyword>
<sequence length="221" mass="24268">MARGKTIGAAPRIRDFQLPDLEVGTIEDLLGGGYVEVLHFTGFDQSLLDLTDGRLEDCLFSEMNIGELSMRNARYIQCEFKQLSAPILDGAGATLNDVRVSHSRFGSADLSDSSIDSVVFEHCKFGWVNLRTAQVRDVVFRDCSFDEIDLQLVKAQRVKFENCRTGALNVERAGLGAVDLTGLEIVQVQGIEGLRGAMISEQQLMSLSHEFAAHLGIKVMG</sequence>
<dbReference type="InterPro" id="IPR001646">
    <property type="entry name" value="5peptide_repeat"/>
</dbReference>
<dbReference type="InterPro" id="IPR052949">
    <property type="entry name" value="PA_immunity-related"/>
</dbReference>
<dbReference type="EMBL" id="BMKX01000006">
    <property type="protein sequence ID" value="GGJ66072.1"/>
    <property type="molecule type" value="Genomic_DNA"/>
</dbReference>
<dbReference type="RefSeq" id="WP_188686129.1">
    <property type="nucleotide sequence ID" value="NZ_BMKX01000006.1"/>
</dbReference>
<evidence type="ECO:0000313" key="1">
    <source>
        <dbReference type="EMBL" id="GGJ66072.1"/>
    </source>
</evidence>
<comment type="caution">
    <text evidence="1">The sequence shown here is derived from an EMBL/GenBank/DDBJ whole genome shotgun (WGS) entry which is preliminary data.</text>
</comment>
<gene>
    <name evidence="1" type="ORF">GCM10007173_26190</name>
</gene>
<dbReference type="Gene3D" id="2.160.20.80">
    <property type="entry name" value="E3 ubiquitin-protein ligase SopA"/>
    <property type="match status" value="1"/>
</dbReference>
<proteinExistence type="predicted"/>
<reference evidence="2" key="1">
    <citation type="journal article" date="2019" name="Int. J. Syst. Evol. Microbiol.">
        <title>The Global Catalogue of Microorganisms (GCM) 10K type strain sequencing project: providing services to taxonomists for standard genome sequencing and annotation.</title>
        <authorList>
            <consortium name="The Broad Institute Genomics Platform"/>
            <consortium name="The Broad Institute Genome Sequencing Center for Infectious Disease"/>
            <person name="Wu L."/>
            <person name="Ma J."/>
        </authorList>
    </citation>
    <scope>NUCLEOTIDE SEQUENCE [LARGE SCALE GENOMIC DNA]</scope>
    <source>
        <strain evidence="2">CGMCC 1.3685</strain>
    </source>
</reference>
<evidence type="ECO:0000313" key="2">
    <source>
        <dbReference type="Proteomes" id="UP000606115"/>
    </source>
</evidence>
<evidence type="ECO:0008006" key="3">
    <source>
        <dbReference type="Google" id="ProtNLM"/>
    </source>
</evidence>
<dbReference type="Pfam" id="PF13599">
    <property type="entry name" value="Pentapeptide_4"/>
    <property type="match status" value="1"/>
</dbReference>
<dbReference type="SUPFAM" id="SSF141571">
    <property type="entry name" value="Pentapeptide repeat-like"/>
    <property type="match status" value="1"/>
</dbReference>
<dbReference type="GeneID" id="303304963"/>
<dbReference type="PANTHER" id="PTHR42999:SF1">
    <property type="entry name" value="PENTAPEPTIDE REPEAT-CONTAINING PROTEIN"/>
    <property type="match status" value="1"/>
</dbReference>
<accession>A0ABQ2DPJ0</accession>
<dbReference type="PANTHER" id="PTHR42999">
    <property type="entry name" value="ANTIBIOTIC RESISTANCE PROTEIN MCBG"/>
    <property type="match status" value="1"/>
</dbReference>
<protein>
    <recommendedName>
        <fullName evidence="3">Pentapeptide repeat-containing protein</fullName>
    </recommendedName>
</protein>
<organism evidence="1 2">
    <name type="scientific">Glutamicibacter ardleyensis</name>
    <dbReference type="NCBI Taxonomy" id="225894"/>
    <lineage>
        <taxon>Bacteria</taxon>
        <taxon>Bacillati</taxon>
        <taxon>Actinomycetota</taxon>
        <taxon>Actinomycetes</taxon>
        <taxon>Micrococcales</taxon>
        <taxon>Micrococcaceae</taxon>
        <taxon>Glutamicibacter</taxon>
    </lineage>
</organism>
<name>A0ABQ2DPJ0_9MICC</name>
<dbReference type="Proteomes" id="UP000606115">
    <property type="component" value="Unassembled WGS sequence"/>
</dbReference>